<dbReference type="InterPro" id="IPR042206">
    <property type="entry name" value="CRISPR-assoc_Cas1_C"/>
</dbReference>
<dbReference type="AlphaFoldDB" id="A0A0Q0VVL7"/>
<feature type="binding site" evidence="9">
    <location>
        <position position="230"/>
    </location>
    <ligand>
        <name>Mn(2+)</name>
        <dbReference type="ChEBI" id="CHEBI:29035"/>
    </ligand>
</feature>
<keyword evidence="4 9" id="KW-0378">Hydrolase</keyword>
<keyword evidence="11" id="KW-1185">Reference proteome</keyword>
<evidence type="ECO:0000256" key="4">
    <source>
        <dbReference type="ARBA" id="ARBA00022801"/>
    </source>
</evidence>
<comment type="caution">
    <text evidence="10">The sequence shown here is derived from an EMBL/GenBank/DDBJ whole genome shotgun (WGS) entry which is preliminary data.</text>
</comment>
<gene>
    <name evidence="9" type="primary">cas1</name>
    <name evidence="10" type="ORF">AOG55_06075</name>
</gene>
<dbReference type="PANTHER" id="PTHR43219:SF2">
    <property type="entry name" value="CRISPR-ASSOCIATED ENDONUCLEASE CAS1"/>
    <property type="match status" value="1"/>
</dbReference>
<protein>
    <recommendedName>
        <fullName evidence="9">CRISPR-associated endonuclease Cas1</fullName>
        <ecNumber evidence="9">3.1.-.-</ecNumber>
    </recommendedName>
</protein>
<proteinExistence type="inferred from homology"/>
<comment type="subunit">
    <text evidence="9">Homodimer, forms a heterotetramer with a Cas2 homodimer.</text>
</comment>
<dbReference type="GO" id="GO:0051607">
    <property type="term" value="P:defense response to virus"/>
    <property type="evidence" value="ECO:0007669"/>
    <property type="project" value="UniProtKB-UniRule"/>
</dbReference>
<keyword evidence="8 9" id="KW-0464">Manganese</keyword>
<dbReference type="GO" id="GO:0003677">
    <property type="term" value="F:DNA binding"/>
    <property type="evidence" value="ECO:0007669"/>
    <property type="project" value="UniProtKB-KW"/>
</dbReference>
<evidence type="ECO:0000256" key="1">
    <source>
        <dbReference type="ARBA" id="ARBA00022722"/>
    </source>
</evidence>
<dbReference type="InterPro" id="IPR042211">
    <property type="entry name" value="CRISPR-assoc_Cas1_N"/>
</dbReference>
<dbReference type="HAMAP" id="MF_01470">
    <property type="entry name" value="Cas1"/>
    <property type="match status" value="1"/>
</dbReference>
<dbReference type="EMBL" id="LKBH01000107">
    <property type="protein sequence ID" value="KQB35690.1"/>
    <property type="molecule type" value="Genomic_DNA"/>
</dbReference>
<keyword evidence="7 9" id="KW-0238">DNA-binding</keyword>
<dbReference type="GO" id="GO:0016787">
    <property type="term" value="F:hydrolase activity"/>
    <property type="evidence" value="ECO:0007669"/>
    <property type="project" value="UniProtKB-KW"/>
</dbReference>
<dbReference type="InterPro" id="IPR019858">
    <property type="entry name" value="CRISPR-assoc_Cas1_HMARI/TNEAP"/>
</dbReference>
<evidence type="ECO:0000256" key="2">
    <source>
        <dbReference type="ARBA" id="ARBA00022723"/>
    </source>
</evidence>
<evidence type="ECO:0000256" key="9">
    <source>
        <dbReference type="HAMAP-Rule" id="MF_01470"/>
    </source>
</evidence>
<comment type="cofactor">
    <cofactor evidence="9">
        <name>Mg(2+)</name>
        <dbReference type="ChEBI" id="CHEBI:18420"/>
    </cofactor>
    <cofactor evidence="9">
        <name>Mn(2+)</name>
        <dbReference type="ChEBI" id="CHEBI:29035"/>
    </cofactor>
</comment>
<name>A0A0Q0VVL7_9ARCH</name>
<evidence type="ECO:0000313" key="11">
    <source>
        <dbReference type="Proteomes" id="UP000050301"/>
    </source>
</evidence>
<dbReference type="GO" id="GO:0004520">
    <property type="term" value="F:DNA endonuclease activity"/>
    <property type="evidence" value="ECO:0007669"/>
    <property type="project" value="InterPro"/>
</dbReference>
<dbReference type="GO" id="GO:0046872">
    <property type="term" value="F:metal ion binding"/>
    <property type="evidence" value="ECO:0007669"/>
    <property type="project" value="UniProtKB-UniRule"/>
</dbReference>
<feature type="binding site" evidence="9">
    <location>
        <position position="150"/>
    </location>
    <ligand>
        <name>Mn(2+)</name>
        <dbReference type="ChEBI" id="CHEBI:29035"/>
    </ligand>
</feature>
<keyword evidence="5 9" id="KW-0460">Magnesium</keyword>
<dbReference type="Gene3D" id="1.20.120.920">
    <property type="entry name" value="CRISPR-associated endonuclease Cas1, C-terminal domain"/>
    <property type="match status" value="1"/>
</dbReference>
<evidence type="ECO:0000313" key="10">
    <source>
        <dbReference type="EMBL" id="KQB35690.1"/>
    </source>
</evidence>
<keyword evidence="3 9" id="KW-0255">Endonuclease</keyword>
<reference evidence="10 11" key="1">
    <citation type="submission" date="2015-09" db="EMBL/GenBank/DDBJ databases">
        <title>Heavy metals and arsenic resistance mechanisms in polyextremophilic archaea of the family Ferroplasmaceae.</title>
        <authorList>
            <person name="Bulaev A.G."/>
            <person name="Kanygina A.V."/>
        </authorList>
    </citation>
    <scope>NUCLEOTIDE SEQUENCE [LARGE SCALE GENOMIC DNA]</scope>
    <source>
        <strain evidence="10 11">BH2</strain>
    </source>
</reference>
<feature type="binding site" evidence="9">
    <location>
        <position position="215"/>
    </location>
    <ligand>
        <name>Mn(2+)</name>
        <dbReference type="ChEBI" id="CHEBI:29035"/>
    </ligand>
</feature>
<dbReference type="PANTHER" id="PTHR43219">
    <property type="entry name" value="CRISPR-ASSOCIATED ENDONUCLEASE CAS1"/>
    <property type="match status" value="1"/>
</dbReference>
<keyword evidence="2 9" id="KW-0479">Metal-binding</keyword>
<evidence type="ECO:0000256" key="6">
    <source>
        <dbReference type="ARBA" id="ARBA00023118"/>
    </source>
</evidence>
<dbReference type="Gene3D" id="3.100.10.20">
    <property type="entry name" value="CRISPR-associated endonuclease Cas1, N-terminal domain"/>
    <property type="match status" value="1"/>
</dbReference>
<dbReference type="Pfam" id="PF01867">
    <property type="entry name" value="Cas_Cas1"/>
    <property type="match status" value="1"/>
</dbReference>
<dbReference type="InParanoid" id="A0A0Q0VVL7"/>
<accession>A0A0Q0VVL7</accession>
<dbReference type="NCBIfam" id="TIGR00287">
    <property type="entry name" value="cas1"/>
    <property type="match status" value="1"/>
</dbReference>
<organism evidence="10 11">
    <name type="scientific">Acidiplasma cupricumulans</name>
    <dbReference type="NCBI Taxonomy" id="312540"/>
    <lineage>
        <taxon>Archaea</taxon>
        <taxon>Methanobacteriati</taxon>
        <taxon>Thermoplasmatota</taxon>
        <taxon>Thermoplasmata</taxon>
        <taxon>Thermoplasmatales</taxon>
        <taxon>Ferroplasmaceae</taxon>
        <taxon>Acidiplasma</taxon>
    </lineage>
</organism>
<sequence>MIKMGETYYILQSGSLSKVNESVVFQNQNEKSFLPIENIDEILVFGNLTITTPVLQLLSKKNIPVFLYSHYGWYISSIIPEDYLQSGYVITHQAAYYNNPDLRLKLARSFVLGAAKNMAKLCKRLRIGNLRVPVNEISKAVSISELMGIEGNIHIKYLELLDLKLPQDFKVISRSRMPPRNYINSMMSYLYSVLYGIIGSQIFSTHLSPSISFLHEPSERRSSLSLDIAEIFRPVFCDRVILKLINLKIMKKSDFIDDNGIYLNEAGKRKVLVAFEEKLRETVYVSSLRRKVSNKFLIRLEIYKVEKQIMENKQYKPYIMRD</sequence>
<dbReference type="InterPro" id="IPR002729">
    <property type="entry name" value="CRISPR-assoc_Cas1"/>
</dbReference>
<dbReference type="Proteomes" id="UP000050301">
    <property type="component" value="Unassembled WGS sequence"/>
</dbReference>
<keyword evidence="1 9" id="KW-0540">Nuclease</keyword>
<evidence type="ECO:0000256" key="3">
    <source>
        <dbReference type="ARBA" id="ARBA00022759"/>
    </source>
</evidence>
<dbReference type="NCBIfam" id="TIGR03641">
    <property type="entry name" value="cas1_HMARI"/>
    <property type="match status" value="1"/>
</dbReference>
<comment type="similarity">
    <text evidence="9">Belongs to the CRISPR-associated endonuclease Cas1 family.</text>
</comment>
<dbReference type="GO" id="GO:0043571">
    <property type="term" value="P:maintenance of CRISPR repeat elements"/>
    <property type="evidence" value="ECO:0007669"/>
    <property type="project" value="UniProtKB-UniRule"/>
</dbReference>
<evidence type="ECO:0000256" key="5">
    <source>
        <dbReference type="ARBA" id="ARBA00022842"/>
    </source>
</evidence>
<evidence type="ECO:0000256" key="8">
    <source>
        <dbReference type="ARBA" id="ARBA00023211"/>
    </source>
</evidence>
<evidence type="ECO:0000256" key="7">
    <source>
        <dbReference type="ARBA" id="ARBA00023125"/>
    </source>
</evidence>
<comment type="function">
    <text evidence="9">CRISPR (clustered regularly interspaced short palindromic repeat), is an adaptive immune system that provides protection against mobile genetic elements (viruses, transposable elements and conjugative plasmids). CRISPR clusters contain spacers, sequences complementary to antecedent mobile elements, and target invading nucleic acids. CRISPR clusters are transcribed and processed into CRISPR RNA (crRNA). Acts as a dsDNA endonuclease. Involved in the integration of spacer DNA into the CRISPR cassette.</text>
</comment>
<dbReference type="EC" id="3.1.-.-" evidence="9"/>
<keyword evidence="6 9" id="KW-0051">Antiviral defense</keyword>